<dbReference type="Gramene" id="RZC62322">
    <property type="protein sequence ID" value="RZC62322"/>
    <property type="gene ID" value="C5167_024054"/>
</dbReference>
<evidence type="ECO:0000313" key="1">
    <source>
        <dbReference type="EMBL" id="RZC62322.1"/>
    </source>
</evidence>
<dbReference type="EMBL" id="CM010719">
    <property type="protein sequence ID" value="RZC62322.1"/>
    <property type="molecule type" value="Genomic_DNA"/>
</dbReference>
<keyword evidence="2" id="KW-1185">Reference proteome</keyword>
<sequence>MAPTANPNTKDSRKEFQNLKKIVEQIRTRRSEMGINSKK</sequence>
<reference evidence="1 2" key="1">
    <citation type="journal article" date="2018" name="Science">
        <title>The opium poppy genome and morphinan production.</title>
        <authorList>
            <person name="Guo L."/>
            <person name="Winzer T."/>
            <person name="Yang X."/>
            <person name="Li Y."/>
            <person name="Ning Z."/>
            <person name="He Z."/>
            <person name="Teodor R."/>
            <person name="Lu Y."/>
            <person name="Bowser T.A."/>
            <person name="Graham I.A."/>
            <person name="Ye K."/>
        </authorList>
    </citation>
    <scope>NUCLEOTIDE SEQUENCE [LARGE SCALE GENOMIC DNA]</scope>
    <source>
        <strain evidence="2">cv. HN1</strain>
        <tissue evidence="1">Leaves</tissue>
    </source>
</reference>
<proteinExistence type="predicted"/>
<dbReference type="Proteomes" id="UP000316621">
    <property type="component" value="Chromosome 5"/>
</dbReference>
<gene>
    <name evidence="1" type="ORF">C5167_024054</name>
</gene>
<name>A0A4Y7JQL9_PAPSO</name>
<protein>
    <submittedName>
        <fullName evidence="1">Uncharacterized protein</fullName>
    </submittedName>
</protein>
<accession>A0A4Y7JQL9</accession>
<organism evidence="1 2">
    <name type="scientific">Papaver somniferum</name>
    <name type="common">Opium poppy</name>
    <dbReference type="NCBI Taxonomy" id="3469"/>
    <lineage>
        <taxon>Eukaryota</taxon>
        <taxon>Viridiplantae</taxon>
        <taxon>Streptophyta</taxon>
        <taxon>Embryophyta</taxon>
        <taxon>Tracheophyta</taxon>
        <taxon>Spermatophyta</taxon>
        <taxon>Magnoliopsida</taxon>
        <taxon>Ranunculales</taxon>
        <taxon>Papaveraceae</taxon>
        <taxon>Papaveroideae</taxon>
        <taxon>Papaver</taxon>
    </lineage>
</organism>
<evidence type="ECO:0000313" key="2">
    <source>
        <dbReference type="Proteomes" id="UP000316621"/>
    </source>
</evidence>
<dbReference type="AlphaFoldDB" id="A0A4Y7JQL9"/>